<dbReference type="Gene3D" id="1.10.260.40">
    <property type="entry name" value="lambda repressor-like DNA-binding domains"/>
    <property type="match status" value="1"/>
</dbReference>
<reference evidence="5" key="1">
    <citation type="submission" date="2021-03" db="EMBL/GenBank/DDBJ databases">
        <title>Leucobacter chromiisoli sp. nov., isolated from chromium-containing soil of chemical plant.</title>
        <authorList>
            <person name="Xu Z."/>
        </authorList>
    </citation>
    <scope>NUCLEOTIDE SEQUENCE</scope>
    <source>
        <strain evidence="5">A2</strain>
    </source>
</reference>
<dbReference type="InterPro" id="IPR000843">
    <property type="entry name" value="HTH_LacI"/>
</dbReference>
<evidence type="ECO:0000256" key="2">
    <source>
        <dbReference type="ARBA" id="ARBA00023125"/>
    </source>
</evidence>
<dbReference type="Gene3D" id="3.40.50.2300">
    <property type="match status" value="2"/>
</dbReference>
<dbReference type="SUPFAM" id="SSF47413">
    <property type="entry name" value="lambda repressor-like DNA-binding domains"/>
    <property type="match status" value="1"/>
</dbReference>
<dbReference type="Pfam" id="PF00356">
    <property type="entry name" value="LacI"/>
    <property type="match status" value="1"/>
</dbReference>
<evidence type="ECO:0000256" key="1">
    <source>
        <dbReference type="ARBA" id="ARBA00023015"/>
    </source>
</evidence>
<keyword evidence="1" id="KW-0805">Transcription regulation</keyword>
<dbReference type="Proteomes" id="UP000664398">
    <property type="component" value="Unassembled WGS sequence"/>
</dbReference>
<dbReference type="SUPFAM" id="SSF53822">
    <property type="entry name" value="Periplasmic binding protein-like I"/>
    <property type="match status" value="1"/>
</dbReference>
<evidence type="ECO:0000313" key="5">
    <source>
        <dbReference type="EMBL" id="MBO1805105.1"/>
    </source>
</evidence>
<dbReference type="GO" id="GO:0000976">
    <property type="term" value="F:transcription cis-regulatory region binding"/>
    <property type="evidence" value="ECO:0007669"/>
    <property type="project" value="TreeGrafter"/>
</dbReference>
<dbReference type="PANTHER" id="PTHR30146">
    <property type="entry name" value="LACI-RELATED TRANSCRIPTIONAL REPRESSOR"/>
    <property type="match status" value="1"/>
</dbReference>
<evidence type="ECO:0000259" key="4">
    <source>
        <dbReference type="PROSITE" id="PS50932"/>
    </source>
</evidence>
<dbReference type="InterPro" id="IPR046335">
    <property type="entry name" value="LacI/GalR-like_sensor"/>
</dbReference>
<proteinExistence type="predicted"/>
<keyword evidence="3" id="KW-0804">Transcription</keyword>
<keyword evidence="6" id="KW-1185">Reference proteome</keyword>
<dbReference type="AlphaFoldDB" id="A0A939LUM7"/>
<evidence type="ECO:0000256" key="3">
    <source>
        <dbReference type="ARBA" id="ARBA00023163"/>
    </source>
</evidence>
<comment type="caution">
    <text evidence="5">The sequence shown here is derived from an EMBL/GenBank/DDBJ whole genome shotgun (WGS) entry which is preliminary data.</text>
</comment>
<dbReference type="CDD" id="cd06267">
    <property type="entry name" value="PBP1_LacI_sugar_binding-like"/>
    <property type="match status" value="1"/>
</dbReference>
<dbReference type="GO" id="GO:0003700">
    <property type="term" value="F:DNA-binding transcription factor activity"/>
    <property type="evidence" value="ECO:0007669"/>
    <property type="project" value="TreeGrafter"/>
</dbReference>
<organism evidence="5 6">
    <name type="scientific">Leucobacter ruminantium</name>
    <dbReference type="NCBI Taxonomy" id="1289170"/>
    <lineage>
        <taxon>Bacteria</taxon>
        <taxon>Bacillati</taxon>
        <taxon>Actinomycetota</taxon>
        <taxon>Actinomycetes</taxon>
        <taxon>Micrococcales</taxon>
        <taxon>Microbacteriaceae</taxon>
        <taxon>Leucobacter</taxon>
    </lineage>
</organism>
<dbReference type="InterPro" id="IPR028082">
    <property type="entry name" value="Peripla_BP_I"/>
</dbReference>
<dbReference type="EMBL" id="JAGDYL010000009">
    <property type="protein sequence ID" value="MBO1805105.1"/>
    <property type="molecule type" value="Genomic_DNA"/>
</dbReference>
<feature type="domain" description="HTH lacI-type" evidence="4">
    <location>
        <begin position="14"/>
        <end position="68"/>
    </location>
</feature>
<dbReference type="SMART" id="SM00354">
    <property type="entry name" value="HTH_LACI"/>
    <property type="match status" value="1"/>
</dbReference>
<evidence type="ECO:0000313" key="6">
    <source>
        <dbReference type="Proteomes" id="UP000664398"/>
    </source>
</evidence>
<dbReference type="PROSITE" id="PS50932">
    <property type="entry name" value="HTH_LACI_2"/>
    <property type="match status" value="1"/>
</dbReference>
<dbReference type="Pfam" id="PF13377">
    <property type="entry name" value="Peripla_BP_3"/>
    <property type="match status" value="1"/>
</dbReference>
<sequence>MPEQVRRTGRKAPARLADVAAEAGVSIKTVSRVINEEAGVLPDTRDRVEEAIRTLGFVPNSMARSLKTGGQDVIGVVIDAISDPFFATLVSAVEQQAVRAGLSVIIASTETDAARESEQLLRLAGQQLRGLIATPVGEGSELLRRLRSRMPVVCVDRYREGLDSIVVDDFGAAQTAVAGLIERGHRRIGFVGADDRHQETSGRRLAGYRQALDDAGIAYDPSLVARAGPTSDGVFAEVDALLRHSEPPTALFTASARAATVCLDVVREGGFPQVALISFGNFDLAHLFTPGISCIDHDPRRIGRAALERLTELIADPSAEPTTTVLDTAYVARGSGELPGPEAPENRTAAVAAAEGGTL</sequence>
<gene>
    <name evidence="5" type="ORF">J4H91_07200</name>
</gene>
<dbReference type="CDD" id="cd01392">
    <property type="entry name" value="HTH_LacI"/>
    <property type="match status" value="1"/>
</dbReference>
<protein>
    <submittedName>
        <fullName evidence="5">LacI family DNA-binding transcriptional regulator</fullName>
    </submittedName>
</protein>
<name>A0A939LUM7_9MICO</name>
<dbReference type="PANTHER" id="PTHR30146:SF109">
    <property type="entry name" value="HTH-TYPE TRANSCRIPTIONAL REGULATOR GALS"/>
    <property type="match status" value="1"/>
</dbReference>
<dbReference type="InterPro" id="IPR010982">
    <property type="entry name" value="Lambda_DNA-bd_dom_sf"/>
</dbReference>
<dbReference type="PROSITE" id="PS00356">
    <property type="entry name" value="HTH_LACI_1"/>
    <property type="match status" value="1"/>
</dbReference>
<accession>A0A939LUM7</accession>
<keyword evidence="2 5" id="KW-0238">DNA-binding</keyword>
<dbReference type="RefSeq" id="WP_208045585.1">
    <property type="nucleotide sequence ID" value="NZ_JAGDYL010000009.1"/>
</dbReference>